<dbReference type="InterPro" id="IPR052032">
    <property type="entry name" value="ATP-dep_AA_Ligase"/>
</dbReference>
<dbReference type="Gene3D" id="3.30.1490.20">
    <property type="entry name" value="ATP-grasp fold, A domain"/>
    <property type="match status" value="1"/>
</dbReference>
<dbReference type="InterPro" id="IPR011761">
    <property type="entry name" value="ATP-grasp"/>
</dbReference>
<dbReference type="PROSITE" id="PS00867">
    <property type="entry name" value="CPSASE_2"/>
    <property type="match status" value="1"/>
</dbReference>
<evidence type="ECO:0000256" key="3">
    <source>
        <dbReference type="ARBA" id="ARBA00022741"/>
    </source>
</evidence>
<evidence type="ECO:0000256" key="2">
    <source>
        <dbReference type="ARBA" id="ARBA00022598"/>
    </source>
</evidence>
<keyword evidence="4 5" id="KW-0067">ATP-binding</keyword>
<keyword evidence="8" id="KW-1185">Reference proteome</keyword>
<keyword evidence="2" id="KW-0436">Ligase</keyword>
<dbReference type="GO" id="GO:0046872">
    <property type="term" value="F:metal ion binding"/>
    <property type="evidence" value="ECO:0007669"/>
    <property type="project" value="InterPro"/>
</dbReference>
<dbReference type="GO" id="GO:0005524">
    <property type="term" value="F:ATP binding"/>
    <property type="evidence" value="ECO:0007669"/>
    <property type="project" value="UniProtKB-UniRule"/>
</dbReference>
<dbReference type="GO" id="GO:0016874">
    <property type="term" value="F:ligase activity"/>
    <property type="evidence" value="ECO:0007669"/>
    <property type="project" value="UniProtKB-KW"/>
</dbReference>
<keyword evidence="3 5" id="KW-0547">Nucleotide-binding</keyword>
<dbReference type="SUPFAM" id="SSF56059">
    <property type="entry name" value="Glutathione synthetase ATP-binding domain-like"/>
    <property type="match status" value="1"/>
</dbReference>
<reference evidence="7 8" key="1">
    <citation type="submission" date="2020-01" db="EMBL/GenBank/DDBJ databases">
        <title>Natronorubrum sp. JWXQ-INN 674 isolated from Inner Mongolia Autonomous Region of China.</title>
        <authorList>
            <person name="Xue Q."/>
        </authorList>
    </citation>
    <scope>NUCLEOTIDE SEQUENCE [LARGE SCALE GENOMIC DNA]</scope>
    <source>
        <strain evidence="7 8">JWXQ-INN-674</strain>
    </source>
</reference>
<accession>A0A6B0VPB3</accession>
<dbReference type="PROSITE" id="PS50975">
    <property type="entry name" value="ATP_GRASP"/>
    <property type="match status" value="1"/>
</dbReference>
<evidence type="ECO:0000256" key="1">
    <source>
        <dbReference type="ARBA" id="ARBA00001936"/>
    </source>
</evidence>
<dbReference type="OrthoDB" id="11959at2157"/>
<comment type="caution">
    <text evidence="7">The sequence shown here is derived from an EMBL/GenBank/DDBJ whole genome shotgun (WGS) entry which is preliminary data.</text>
</comment>
<dbReference type="PANTHER" id="PTHR43585:SF2">
    <property type="entry name" value="ATP-GRASP ENZYME FSQD"/>
    <property type="match status" value="1"/>
</dbReference>
<dbReference type="AlphaFoldDB" id="A0A6B0VPB3"/>
<sequence>MSGREPTVLVTGCGAPGAIGTLWSLEQSEELSTVRTIGTDVREEQPGRFACDAFYSVPPADDPNFVDELLAICETEAVDVVLPQVTAELPVFASALDRFADIGTSVAVSDPAALERANSKRQLLEVCSDLGVPTPESIAVESRVGLEDAAAQLGYPERPIVVKPPVANGQRGFRMVSEDWDQKREFYESKPDGTKVTMDRLQSVLGETFPTLLVSEYLPGTEYSVDGFRSETQTVAVPRSRDRIRSGISFQTTVTEAETLIDHSRALADEIGLEYAFGFQFKRAADGMFKILECNPRIQGTMVASTLAGSNLIDAAVRAALGDSPTVESPEWETSFYRYWGGIGVRDGELVGNVGEDV</sequence>
<dbReference type="InterPro" id="IPR013815">
    <property type="entry name" value="ATP_grasp_subdomain_1"/>
</dbReference>
<evidence type="ECO:0000256" key="5">
    <source>
        <dbReference type="PROSITE-ProRule" id="PRU00409"/>
    </source>
</evidence>
<dbReference type="PANTHER" id="PTHR43585">
    <property type="entry name" value="FUMIPYRROLE BIOSYNTHESIS PROTEIN C"/>
    <property type="match status" value="1"/>
</dbReference>
<dbReference type="EMBL" id="WUYX01000046">
    <property type="protein sequence ID" value="MXV63354.1"/>
    <property type="molecule type" value="Genomic_DNA"/>
</dbReference>
<name>A0A6B0VPB3_9EURY</name>
<dbReference type="RefSeq" id="WP_160066176.1">
    <property type="nucleotide sequence ID" value="NZ_WUYX01000046.1"/>
</dbReference>
<evidence type="ECO:0000313" key="7">
    <source>
        <dbReference type="EMBL" id="MXV63354.1"/>
    </source>
</evidence>
<dbReference type="Gene3D" id="3.40.50.20">
    <property type="match status" value="1"/>
</dbReference>
<gene>
    <name evidence="7" type="ORF">GS429_15035</name>
</gene>
<dbReference type="Pfam" id="PF21360">
    <property type="entry name" value="PylC-like_N"/>
    <property type="match status" value="1"/>
</dbReference>
<dbReference type="Pfam" id="PF15632">
    <property type="entry name" value="ATPgrasp_Ter"/>
    <property type="match status" value="1"/>
</dbReference>
<evidence type="ECO:0000259" key="6">
    <source>
        <dbReference type="PROSITE" id="PS50975"/>
    </source>
</evidence>
<proteinExistence type="predicted"/>
<protein>
    <submittedName>
        <fullName evidence="7">ATP-grasp domain-containing protein</fullName>
    </submittedName>
</protein>
<dbReference type="InterPro" id="IPR048764">
    <property type="entry name" value="PylC_N"/>
</dbReference>
<dbReference type="Proteomes" id="UP000434101">
    <property type="component" value="Unassembled WGS sequence"/>
</dbReference>
<feature type="domain" description="ATP-grasp" evidence="6">
    <location>
        <begin position="124"/>
        <end position="321"/>
    </location>
</feature>
<evidence type="ECO:0000256" key="4">
    <source>
        <dbReference type="ARBA" id="ARBA00022840"/>
    </source>
</evidence>
<evidence type="ECO:0000313" key="8">
    <source>
        <dbReference type="Proteomes" id="UP000434101"/>
    </source>
</evidence>
<organism evidence="7 8">
    <name type="scientific">Natronorubrum halalkaliphilum</name>
    <dbReference type="NCBI Taxonomy" id="2691917"/>
    <lineage>
        <taxon>Archaea</taxon>
        <taxon>Methanobacteriati</taxon>
        <taxon>Methanobacteriota</taxon>
        <taxon>Stenosarchaea group</taxon>
        <taxon>Halobacteria</taxon>
        <taxon>Halobacteriales</taxon>
        <taxon>Natrialbaceae</taxon>
        <taxon>Natronorubrum</taxon>
    </lineage>
</organism>
<dbReference type="InterPro" id="IPR005479">
    <property type="entry name" value="CPAse_ATP-bd"/>
</dbReference>
<comment type="cofactor">
    <cofactor evidence="1">
        <name>Mn(2+)</name>
        <dbReference type="ChEBI" id="CHEBI:29035"/>
    </cofactor>
</comment>
<dbReference type="Gene3D" id="3.30.470.20">
    <property type="entry name" value="ATP-grasp fold, B domain"/>
    <property type="match status" value="1"/>
</dbReference>